<dbReference type="AlphaFoldDB" id="A0A0U1L7E6"/>
<protein>
    <submittedName>
        <fullName evidence="1">Uncharacterized protein</fullName>
    </submittedName>
</protein>
<dbReference type="EMBL" id="CTRP01000016">
    <property type="protein sequence ID" value="CQR75199.1"/>
    <property type="molecule type" value="Genomic_DNA"/>
</dbReference>
<gene>
    <name evidence="1" type="ORF">SpAn4DRAFT_4563</name>
</gene>
<dbReference type="Proteomes" id="UP000049855">
    <property type="component" value="Unassembled WGS sequence"/>
</dbReference>
<keyword evidence="2" id="KW-1185">Reference proteome</keyword>
<proteinExistence type="predicted"/>
<organism evidence="1 2">
    <name type="scientific">Sporomusa ovata</name>
    <dbReference type="NCBI Taxonomy" id="2378"/>
    <lineage>
        <taxon>Bacteria</taxon>
        <taxon>Bacillati</taxon>
        <taxon>Bacillota</taxon>
        <taxon>Negativicutes</taxon>
        <taxon>Selenomonadales</taxon>
        <taxon>Sporomusaceae</taxon>
        <taxon>Sporomusa</taxon>
    </lineage>
</organism>
<evidence type="ECO:0000313" key="2">
    <source>
        <dbReference type="Proteomes" id="UP000049855"/>
    </source>
</evidence>
<sequence length="61" mass="6874">MWPHIVSLAGGDSKLARGAHRARRPNPRRRVPCKWACRQQGSRGLRGREITAPTPWFAVIS</sequence>
<evidence type="ECO:0000313" key="1">
    <source>
        <dbReference type="EMBL" id="CQR75199.1"/>
    </source>
</evidence>
<reference evidence="2" key="1">
    <citation type="submission" date="2015-03" db="EMBL/GenBank/DDBJ databases">
        <authorList>
            <person name="Nijsse Bart"/>
        </authorList>
    </citation>
    <scope>NUCLEOTIDE SEQUENCE [LARGE SCALE GENOMIC DNA]</scope>
</reference>
<accession>A0A0U1L7E6</accession>
<name>A0A0U1L7E6_9FIRM</name>